<accession>A0A0R3U7X1</accession>
<reference evidence="2 3" key="1">
    <citation type="submission" date="2018-10" db="EMBL/GenBank/DDBJ databases">
        <authorList>
            <consortium name="Pathogen Informatics"/>
        </authorList>
    </citation>
    <scope>NUCLEOTIDE SEQUENCE [LARGE SCALE GENOMIC DNA]</scope>
</reference>
<protein>
    <submittedName>
        <fullName evidence="2">Uncharacterized protein</fullName>
    </submittedName>
</protein>
<evidence type="ECO:0000313" key="2">
    <source>
        <dbReference type="EMBL" id="VDD76939.1"/>
    </source>
</evidence>
<keyword evidence="3" id="KW-1185">Reference proteome</keyword>
<feature type="compositionally biased region" description="Pro residues" evidence="1">
    <location>
        <begin position="124"/>
        <end position="135"/>
    </location>
</feature>
<dbReference type="AlphaFoldDB" id="A0A0R3U7X1"/>
<evidence type="ECO:0000313" key="3">
    <source>
        <dbReference type="Proteomes" id="UP000267029"/>
    </source>
</evidence>
<sequence length="226" mass="24978">MDQQEDCTGLVRFRCRILSYYWYGSIKFATDACINLPLYTCARTFCLHNPRNIFVRLNTKATLDRQRALVCVLACPVTAKRILCTQMFALDLSVGSSRGKSTTEAAVEGSGESSPKSITKDVPSPRPPTLLPPLQPTLPLRPPALSLLNYYNSWILKALAIDCGIHHIEGSGVRDTCHSAIDLAAKPKAIESTFQRGTFQEPLNIFQGTKIESLGGNSQTQWTLLF</sequence>
<name>A0A0R3U7X1_MESCO</name>
<feature type="region of interest" description="Disordered" evidence="1">
    <location>
        <begin position="103"/>
        <end position="135"/>
    </location>
</feature>
<proteinExistence type="predicted"/>
<organism evidence="2 3">
    <name type="scientific">Mesocestoides corti</name>
    <name type="common">Flatworm</name>
    <dbReference type="NCBI Taxonomy" id="53468"/>
    <lineage>
        <taxon>Eukaryota</taxon>
        <taxon>Metazoa</taxon>
        <taxon>Spiralia</taxon>
        <taxon>Lophotrochozoa</taxon>
        <taxon>Platyhelminthes</taxon>
        <taxon>Cestoda</taxon>
        <taxon>Eucestoda</taxon>
        <taxon>Cyclophyllidea</taxon>
        <taxon>Mesocestoididae</taxon>
        <taxon>Mesocestoides</taxon>
    </lineage>
</organism>
<dbReference type="Proteomes" id="UP000267029">
    <property type="component" value="Unassembled WGS sequence"/>
</dbReference>
<evidence type="ECO:0000256" key="1">
    <source>
        <dbReference type="SAM" id="MobiDB-lite"/>
    </source>
</evidence>
<dbReference type="EMBL" id="UXSR01000563">
    <property type="protein sequence ID" value="VDD76939.1"/>
    <property type="molecule type" value="Genomic_DNA"/>
</dbReference>
<gene>
    <name evidence="2" type="ORF">MCOS_LOCUS2942</name>
</gene>